<protein>
    <submittedName>
        <fullName evidence="1">Phosphosugar isomerase</fullName>
    </submittedName>
</protein>
<sequence>MSPTMLTYINEESDVLANIIRRHRQSLEEVSRFASQKNVTTNPDISHRIVIECRLLRPLFL</sequence>
<accession>A0A7D8IQ37</accession>
<evidence type="ECO:0000313" key="1">
    <source>
        <dbReference type="EMBL" id="SUF97504.1"/>
    </source>
</evidence>
<dbReference type="GO" id="GO:0016853">
    <property type="term" value="F:isomerase activity"/>
    <property type="evidence" value="ECO:0007669"/>
    <property type="project" value="UniProtKB-KW"/>
</dbReference>
<dbReference type="Proteomes" id="UP000254463">
    <property type="component" value="Unassembled WGS sequence"/>
</dbReference>
<dbReference type="AlphaFoldDB" id="A0A7D8IQ37"/>
<reference evidence="1 2" key="1">
    <citation type="submission" date="2018-06" db="EMBL/GenBank/DDBJ databases">
        <authorList>
            <consortium name="Pathogen Informatics"/>
            <person name="Doyle S."/>
        </authorList>
    </citation>
    <scope>NUCLEOTIDE SEQUENCE [LARGE SCALE GENOMIC DNA]</scope>
    <source>
        <strain evidence="1 2">NCTC6385</strain>
    </source>
</reference>
<name>A0A7D8IQ37_SALER</name>
<evidence type="ECO:0000313" key="2">
    <source>
        <dbReference type="Proteomes" id="UP000254463"/>
    </source>
</evidence>
<keyword evidence="1" id="KW-0413">Isomerase</keyword>
<proteinExistence type="predicted"/>
<dbReference type="EMBL" id="UGWV01000002">
    <property type="protein sequence ID" value="SUF97504.1"/>
    <property type="molecule type" value="Genomic_DNA"/>
</dbReference>
<gene>
    <name evidence="1" type="ORF">NCTC6385_04547</name>
</gene>
<organism evidence="1 2">
    <name type="scientific">Salmonella enterica</name>
    <name type="common">Salmonella choleraesuis</name>
    <dbReference type="NCBI Taxonomy" id="28901"/>
    <lineage>
        <taxon>Bacteria</taxon>
        <taxon>Pseudomonadati</taxon>
        <taxon>Pseudomonadota</taxon>
        <taxon>Gammaproteobacteria</taxon>
        <taxon>Enterobacterales</taxon>
        <taxon>Enterobacteriaceae</taxon>
        <taxon>Salmonella</taxon>
    </lineage>
</organism>